<reference evidence="1 2" key="1">
    <citation type="submission" date="2016-04" db="EMBL/GenBank/DDBJ databases">
        <title>Acidithiobacillus ferrooxidans genome sequencing and assembly.</title>
        <authorList>
            <person name="Zhou Z."/>
        </authorList>
    </citation>
    <scope>NUCLEOTIDE SEQUENCE [LARGE SCALE GENOMIC DNA]</scope>
    <source>
        <strain evidence="1 2">BY0502</strain>
    </source>
</reference>
<sequence>MCSACAVPTEASARPVWTIGHGARSLASFIAILEDEGIALVIDVRKMPRSRHNPQFNSDALSAALALHGIAYDHWPALGGLRKQSPGSINGAWRNPSFRAYADHMQTPTFQAALEVLEEEVRQKSLVLMCAETLPWRCHRSLIADALVAHGIVVIDLLAVGQKRRHQLPTWAKVRENGSVYYPASSN</sequence>
<dbReference type="PIRSF" id="PIRSF024492">
    <property type="entry name" value="UCP024492"/>
    <property type="match status" value="1"/>
</dbReference>
<dbReference type="EMBL" id="LVXZ01000050">
    <property type="protein sequence ID" value="OAP92071.1"/>
    <property type="molecule type" value="Genomic_DNA"/>
</dbReference>
<evidence type="ECO:0000313" key="1">
    <source>
        <dbReference type="EMBL" id="OAP92071.1"/>
    </source>
</evidence>
<organism evidence="1 2">
    <name type="scientific">Acidithiobacillus ferrooxidans</name>
    <name type="common">Thiobacillus ferrooxidans</name>
    <dbReference type="NCBI Taxonomy" id="920"/>
    <lineage>
        <taxon>Bacteria</taxon>
        <taxon>Pseudomonadati</taxon>
        <taxon>Pseudomonadota</taxon>
        <taxon>Acidithiobacillia</taxon>
        <taxon>Acidithiobacillales</taxon>
        <taxon>Acidithiobacillaceae</taxon>
        <taxon>Acidithiobacillus</taxon>
    </lineage>
</organism>
<dbReference type="Pfam" id="PF04343">
    <property type="entry name" value="DUF488"/>
    <property type="match status" value="1"/>
</dbReference>
<dbReference type="AlphaFoldDB" id="A0A179BLS0"/>
<dbReference type="Proteomes" id="UP000078302">
    <property type="component" value="Unassembled WGS sequence"/>
</dbReference>
<dbReference type="OrthoDB" id="9789109at2"/>
<dbReference type="PANTHER" id="PTHR39337:SF1">
    <property type="entry name" value="BLR5642 PROTEIN"/>
    <property type="match status" value="1"/>
</dbReference>
<proteinExistence type="predicted"/>
<protein>
    <recommendedName>
        <fullName evidence="3">DUF488 domain-containing protein</fullName>
    </recommendedName>
</protein>
<accession>A0A179BLS0</accession>
<name>A0A179BLS0_ACIFR</name>
<gene>
    <name evidence="1" type="ORF">A4H96_04890</name>
</gene>
<keyword evidence="2" id="KW-1185">Reference proteome</keyword>
<comment type="caution">
    <text evidence="1">The sequence shown here is derived from an EMBL/GenBank/DDBJ whole genome shotgun (WGS) entry which is preliminary data.</text>
</comment>
<evidence type="ECO:0000313" key="2">
    <source>
        <dbReference type="Proteomes" id="UP000078302"/>
    </source>
</evidence>
<dbReference type="InterPro" id="IPR014519">
    <property type="entry name" value="UCP024492"/>
</dbReference>
<dbReference type="PANTHER" id="PTHR39337">
    <property type="entry name" value="BLR5642 PROTEIN"/>
    <property type="match status" value="1"/>
</dbReference>
<dbReference type="InterPro" id="IPR007438">
    <property type="entry name" value="DUF488"/>
</dbReference>
<evidence type="ECO:0008006" key="3">
    <source>
        <dbReference type="Google" id="ProtNLM"/>
    </source>
</evidence>